<name>A0A2W1NGD8_9FLAO</name>
<dbReference type="Proteomes" id="UP000249248">
    <property type="component" value="Unassembled WGS sequence"/>
</dbReference>
<dbReference type="RefSeq" id="WP_111062316.1">
    <property type="nucleotide sequence ID" value="NZ_JBHUCU010000002.1"/>
</dbReference>
<protein>
    <recommendedName>
        <fullName evidence="3">Outer membrane protein beta-barrel domain-containing protein</fullName>
    </recommendedName>
</protein>
<gene>
    <name evidence="1" type="ORF">DNU06_05985</name>
</gene>
<evidence type="ECO:0000313" key="1">
    <source>
        <dbReference type="EMBL" id="PZE18163.1"/>
    </source>
</evidence>
<accession>A0A2W1NGD8</accession>
<evidence type="ECO:0000313" key="2">
    <source>
        <dbReference type="Proteomes" id="UP000249248"/>
    </source>
</evidence>
<keyword evidence="2" id="KW-1185">Reference proteome</keyword>
<reference evidence="1 2" key="1">
    <citation type="submission" date="2018-06" db="EMBL/GenBank/DDBJ databases">
        <title>The draft genome sequence of Crocinitomix sp. SM1701.</title>
        <authorList>
            <person name="Zhang X."/>
        </authorList>
    </citation>
    <scope>NUCLEOTIDE SEQUENCE [LARGE SCALE GENOMIC DNA]</scope>
    <source>
        <strain evidence="1 2">SM1701</strain>
    </source>
</reference>
<evidence type="ECO:0008006" key="3">
    <source>
        <dbReference type="Google" id="ProtNLM"/>
    </source>
</evidence>
<dbReference type="AlphaFoldDB" id="A0A2W1NGD8"/>
<dbReference type="EMBL" id="QKSB01000002">
    <property type="protein sequence ID" value="PZE18163.1"/>
    <property type="molecule type" value="Genomic_DNA"/>
</dbReference>
<organism evidence="1 2">
    <name type="scientific">Putridiphycobacter roseus</name>
    <dbReference type="NCBI Taxonomy" id="2219161"/>
    <lineage>
        <taxon>Bacteria</taxon>
        <taxon>Pseudomonadati</taxon>
        <taxon>Bacteroidota</taxon>
        <taxon>Flavobacteriia</taxon>
        <taxon>Flavobacteriales</taxon>
        <taxon>Crocinitomicaceae</taxon>
        <taxon>Putridiphycobacter</taxon>
    </lineage>
</organism>
<comment type="caution">
    <text evidence="1">The sequence shown here is derived from an EMBL/GenBank/DDBJ whole genome shotgun (WGS) entry which is preliminary data.</text>
</comment>
<proteinExistence type="predicted"/>
<dbReference type="OrthoDB" id="1493855at2"/>
<sequence>MRKRFLLTLLINLSVYSGYSQNIALDINSFYGGWNNELSAYYYGGAGISLLYEHPLKKGALSGGFALRTIDWGNQVTVNVGYNATYLLRDNWRLDGVSTVGLGLALFKYKPLLVWSFGYVPEFTWLRKKKIDYSMGLGIRYSNSPAYKNYGQIYQLLEFPIKIGVKYHLKGKTPASVVP</sequence>